<feature type="signal peptide" evidence="2">
    <location>
        <begin position="1"/>
        <end position="18"/>
    </location>
</feature>
<reference evidence="3 4" key="1">
    <citation type="submission" date="2018-11" db="EMBL/GenBank/DDBJ databases">
        <authorList>
            <consortium name="Pathogen Informatics"/>
        </authorList>
    </citation>
    <scope>NUCLEOTIDE SEQUENCE [LARGE SCALE GENOMIC DNA]</scope>
</reference>
<feature type="region of interest" description="Disordered" evidence="1">
    <location>
        <begin position="117"/>
        <end position="139"/>
    </location>
</feature>
<evidence type="ECO:0000256" key="1">
    <source>
        <dbReference type="SAM" id="MobiDB-lite"/>
    </source>
</evidence>
<accession>A0A3P7JDQ8</accession>
<dbReference type="EMBL" id="UYYB01101158">
    <property type="protein sequence ID" value="VDM78159.1"/>
    <property type="molecule type" value="Genomic_DNA"/>
</dbReference>
<proteinExistence type="predicted"/>
<dbReference type="Proteomes" id="UP000270094">
    <property type="component" value="Unassembled WGS sequence"/>
</dbReference>
<name>A0A3P7JDQ8_STRVU</name>
<feature type="compositionally biased region" description="Low complexity" evidence="1">
    <location>
        <begin position="117"/>
        <end position="136"/>
    </location>
</feature>
<dbReference type="AlphaFoldDB" id="A0A3P7JDQ8"/>
<keyword evidence="4" id="KW-1185">Reference proteome</keyword>
<sequence length="194" mass="20968">MQRKSLVLFCVLFCIAEAVKDNAITIRAKRQECKCVPNNAAGGLTCSCSKGAADNGVQEPVESIQQAELAHELTNNIQMYPHGQTRCGCLQIVFLGNPQYQCQCGDGHNPYNPVQTTTTPVPTTTTMAPTTTTRPPVDYPPIPTVTEGPGHCQCVMIRISGPASAQYQCNCDNSQVRAFDGNESSIIKEVMSEN</sequence>
<feature type="chain" id="PRO_5018315115" description="EGF-like domain-containing protein" evidence="2">
    <location>
        <begin position="19"/>
        <end position="194"/>
    </location>
</feature>
<evidence type="ECO:0000313" key="4">
    <source>
        <dbReference type="Proteomes" id="UP000270094"/>
    </source>
</evidence>
<evidence type="ECO:0000256" key="2">
    <source>
        <dbReference type="SAM" id="SignalP"/>
    </source>
</evidence>
<organism evidence="3 4">
    <name type="scientific">Strongylus vulgaris</name>
    <name type="common">Blood worm</name>
    <dbReference type="NCBI Taxonomy" id="40348"/>
    <lineage>
        <taxon>Eukaryota</taxon>
        <taxon>Metazoa</taxon>
        <taxon>Ecdysozoa</taxon>
        <taxon>Nematoda</taxon>
        <taxon>Chromadorea</taxon>
        <taxon>Rhabditida</taxon>
        <taxon>Rhabditina</taxon>
        <taxon>Rhabditomorpha</taxon>
        <taxon>Strongyloidea</taxon>
        <taxon>Strongylidae</taxon>
        <taxon>Strongylus</taxon>
    </lineage>
</organism>
<evidence type="ECO:0008006" key="5">
    <source>
        <dbReference type="Google" id="ProtNLM"/>
    </source>
</evidence>
<protein>
    <recommendedName>
        <fullName evidence="5">EGF-like domain-containing protein</fullName>
    </recommendedName>
</protein>
<keyword evidence="2" id="KW-0732">Signal</keyword>
<dbReference type="OrthoDB" id="5870024at2759"/>
<gene>
    <name evidence="3" type="ORF">SVUK_LOCUS13157</name>
</gene>
<evidence type="ECO:0000313" key="3">
    <source>
        <dbReference type="EMBL" id="VDM78159.1"/>
    </source>
</evidence>